<gene>
    <name evidence="2" type="ORF">CCMP2556_LOCUS6091</name>
</gene>
<organism evidence="2 3">
    <name type="scientific">Durusdinium trenchii</name>
    <dbReference type="NCBI Taxonomy" id="1381693"/>
    <lineage>
        <taxon>Eukaryota</taxon>
        <taxon>Sar</taxon>
        <taxon>Alveolata</taxon>
        <taxon>Dinophyceae</taxon>
        <taxon>Suessiales</taxon>
        <taxon>Symbiodiniaceae</taxon>
        <taxon>Durusdinium</taxon>
    </lineage>
</organism>
<feature type="compositionally biased region" description="Acidic residues" evidence="1">
    <location>
        <begin position="199"/>
        <end position="235"/>
    </location>
</feature>
<sequence>EAKKRDKKARKREEKEAKEKEAKQKEAKELKEAKAKEEAQEKDQKEKRATKNDKDDTEEASSKSKKQKKEDGDDQERDSSAFRTPSPRRLVSPSPTLSIANVSAWREEAAQRGITLEQHMEEVSQQAIDAMVSEKMGQLVAAQKVKENSSDDEEGDEEKGGNGHAVVPHCPCSESDDESSDDSEDSPQISEDSDGKESSEEENEDEGEGSDSDDMDLGELFGSEDEEEGAEEEESVTNKSEWEKFSRQCLDHKQFPVSLASHYLKDKGDLFRAKKDGSQVEVEFQRRAESKKTSRSQREGMKARDIKKKYPAAKADALIQKLHKSGVFYYDPDFPNDDEERAPVQRRASEKMEECLKKGADGRKFGVSLESLEYSGDLASKMLEFSKKMETVYKKLQGLRSSGSTDEAQYEKMYVQHH</sequence>
<feature type="non-terminal residue" evidence="2">
    <location>
        <position position="1"/>
    </location>
</feature>
<feature type="region of interest" description="Disordered" evidence="1">
    <location>
        <begin position="268"/>
        <end position="307"/>
    </location>
</feature>
<evidence type="ECO:0000313" key="3">
    <source>
        <dbReference type="Proteomes" id="UP001642484"/>
    </source>
</evidence>
<dbReference type="EMBL" id="CAXAMN010002631">
    <property type="protein sequence ID" value="CAK9000504.1"/>
    <property type="molecule type" value="Genomic_DNA"/>
</dbReference>
<feature type="region of interest" description="Disordered" evidence="1">
    <location>
        <begin position="139"/>
        <end position="243"/>
    </location>
</feature>
<keyword evidence="3" id="KW-1185">Reference proteome</keyword>
<reference evidence="2 3" key="1">
    <citation type="submission" date="2024-02" db="EMBL/GenBank/DDBJ databases">
        <authorList>
            <person name="Chen Y."/>
            <person name="Shah S."/>
            <person name="Dougan E. K."/>
            <person name="Thang M."/>
            <person name="Chan C."/>
        </authorList>
    </citation>
    <scope>NUCLEOTIDE SEQUENCE [LARGE SCALE GENOMIC DNA]</scope>
</reference>
<feature type="region of interest" description="Disordered" evidence="1">
    <location>
        <begin position="1"/>
        <end position="100"/>
    </location>
</feature>
<comment type="caution">
    <text evidence="2">The sequence shown here is derived from an EMBL/GenBank/DDBJ whole genome shotgun (WGS) entry which is preliminary data.</text>
</comment>
<evidence type="ECO:0000256" key="1">
    <source>
        <dbReference type="SAM" id="MobiDB-lite"/>
    </source>
</evidence>
<name>A0ABP0IGK4_9DINO</name>
<protein>
    <submittedName>
        <fullName evidence="2">Uncharacterized protein</fullName>
    </submittedName>
</protein>
<feature type="compositionally biased region" description="Acidic residues" evidence="1">
    <location>
        <begin position="174"/>
        <end position="192"/>
    </location>
</feature>
<dbReference type="Proteomes" id="UP001642484">
    <property type="component" value="Unassembled WGS sequence"/>
</dbReference>
<evidence type="ECO:0000313" key="2">
    <source>
        <dbReference type="EMBL" id="CAK9000504.1"/>
    </source>
</evidence>
<feature type="compositionally biased region" description="Basic and acidic residues" evidence="1">
    <location>
        <begin position="11"/>
        <end position="54"/>
    </location>
</feature>
<accession>A0ABP0IGK4</accession>
<feature type="compositionally biased region" description="Basic residues" evidence="1">
    <location>
        <begin position="1"/>
        <end position="10"/>
    </location>
</feature>
<proteinExistence type="predicted"/>
<feature type="compositionally biased region" description="Basic and acidic residues" evidence="1">
    <location>
        <begin position="268"/>
        <end position="304"/>
    </location>
</feature>